<dbReference type="GO" id="GO:0016987">
    <property type="term" value="F:sigma factor activity"/>
    <property type="evidence" value="ECO:0007669"/>
    <property type="project" value="UniProtKB-KW"/>
</dbReference>
<feature type="compositionally biased region" description="Basic and acidic residues" evidence="6">
    <location>
        <begin position="8"/>
        <end position="31"/>
    </location>
</feature>
<dbReference type="Pfam" id="PF08281">
    <property type="entry name" value="Sigma70_r4_2"/>
    <property type="match status" value="1"/>
</dbReference>
<dbReference type="OrthoDB" id="160825at2"/>
<proteinExistence type="inferred from homology"/>
<dbReference type="SUPFAM" id="SSF88659">
    <property type="entry name" value="Sigma3 and sigma4 domains of RNA polymerase sigma factors"/>
    <property type="match status" value="1"/>
</dbReference>
<sequence>MTGGHSRGGSDYHRRGPFDRTGMERHGETSESGRPSEWSALTELAMDARAGEEEARERLAACVHDRAYRYSRAKLPQFPQVALAAERVAQAVCVAALVELLSYDEFAQPFDEVVHTICARAVGEACQAVMDESERGEELPELLGGSSDETWEAWHLLDQLPEQQRELLILRIAVGLSAEETGDSLGMPVGSVRAAQHRALVRLQRLMYEARGEE</sequence>
<dbReference type="STRING" id="100225.SAMN05421595_2009"/>
<evidence type="ECO:0000256" key="1">
    <source>
        <dbReference type="ARBA" id="ARBA00010641"/>
    </source>
</evidence>
<reference evidence="8 9" key="1">
    <citation type="submission" date="2012-08" db="EMBL/GenBank/DDBJ databases">
        <title>Whole genome shotgun sequence of Austwickia chelonae NBRC 105200.</title>
        <authorList>
            <person name="Yoshida I."/>
            <person name="Hosoyama A."/>
            <person name="Tsuchikane K."/>
            <person name="Katsumata H."/>
            <person name="Ando Y."/>
            <person name="Ohji S."/>
            <person name="Hamada M."/>
            <person name="Tamura T."/>
            <person name="Yamazoe A."/>
            <person name="Yamazaki S."/>
            <person name="Fujita N."/>
        </authorList>
    </citation>
    <scope>NUCLEOTIDE SEQUENCE [LARGE SCALE GENOMIC DNA]</scope>
    <source>
        <strain evidence="8 9">NBRC 105200</strain>
    </source>
</reference>
<dbReference type="Proteomes" id="UP000008495">
    <property type="component" value="Unassembled WGS sequence"/>
</dbReference>
<dbReference type="AlphaFoldDB" id="K6VNB7"/>
<comment type="caution">
    <text evidence="8">The sequence shown here is derived from an EMBL/GenBank/DDBJ whole genome shotgun (WGS) entry which is preliminary data.</text>
</comment>
<dbReference type="InterPro" id="IPR013324">
    <property type="entry name" value="RNA_pol_sigma_r3/r4-like"/>
</dbReference>
<dbReference type="eggNOG" id="COG1595">
    <property type="taxonomic scope" value="Bacteria"/>
</dbReference>
<feature type="region of interest" description="Disordered" evidence="6">
    <location>
        <begin position="1"/>
        <end position="38"/>
    </location>
</feature>
<comment type="similarity">
    <text evidence="1">Belongs to the sigma-70 factor family. ECF subfamily.</text>
</comment>
<dbReference type="InterPro" id="IPR039425">
    <property type="entry name" value="RNA_pol_sigma-70-like"/>
</dbReference>
<evidence type="ECO:0000256" key="6">
    <source>
        <dbReference type="SAM" id="MobiDB-lite"/>
    </source>
</evidence>
<protein>
    <submittedName>
        <fullName evidence="8">Putative RNA polymerase ECF-type sigma factor</fullName>
    </submittedName>
</protein>
<organism evidence="8 9">
    <name type="scientific">Austwickia chelonae NBRC 105200</name>
    <dbReference type="NCBI Taxonomy" id="1184607"/>
    <lineage>
        <taxon>Bacteria</taxon>
        <taxon>Bacillati</taxon>
        <taxon>Actinomycetota</taxon>
        <taxon>Actinomycetes</taxon>
        <taxon>Micrococcales</taxon>
        <taxon>Dermatophilaceae</taxon>
        <taxon>Austwickia</taxon>
    </lineage>
</organism>
<dbReference type="CDD" id="cd06171">
    <property type="entry name" value="Sigma70_r4"/>
    <property type="match status" value="1"/>
</dbReference>
<keyword evidence="2" id="KW-0805">Transcription regulation</keyword>
<dbReference type="EMBL" id="BAGZ01000003">
    <property type="protein sequence ID" value="GAB76875.1"/>
    <property type="molecule type" value="Genomic_DNA"/>
</dbReference>
<dbReference type="GO" id="GO:0006352">
    <property type="term" value="P:DNA-templated transcription initiation"/>
    <property type="evidence" value="ECO:0007669"/>
    <property type="project" value="InterPro"/>
</dbReference>
<dbReference type="PANTHER" id="PTHR43133:SF58">
    <property type="entry name" value="ECF RNA POLYMERASE SIGMA FACTOR SIGD"/>
    <property type="match status" value="1"/>
</dbReference>
<evidence type="ECO:0000256" key="3">
    <source>
        <dbReference type="ARBA" id="ARBA00023082"/>
    </source>
</evidence>
<evidence type="ECO:0000313" key="9">
    <source>
        <dbReference type="Proteomes" id="UP000008495"/>
    </source>
</evidence>
<evidence type="ECO:0000256" key="2">
    <source>
        <dbReference type="ARBA" id="ARBA00023015"/>
    </source>
</evidence>
<keyword evidence="9" id="KW-1185">Reference proteome</keyword>
<evidence type="ECO:0000259" key="7">
    <source>
        <dbReference type="Pfam" id="PF08281"/>
    </source>
</evidence>
<evidence type="ECO:0000256" key="5">
    <source>
        <dbReference type="ARBA" id="ARBA00023163"/>
    </source>
</evidence>
<keyword evidence="4" id="KW-0238">DNA-binding</keyword>
<evidence type="ECO:0000313" key="8">
    <source>
        <dbReference type="EMBL" id="GAB76875.1"/>
    </source>
</evidence>
<dbReference type="PANTHER" id="PTHR43133">
    <property type="entry name" value="RNA POLYMERASE ECF-TYPE SIGMA FACTO"/>
    <property type="match status" value="1"/>
</dbReference>
<name>K6VNB7_9MICO</name>
<dbReference type="Gene3D" id="1.10.10.10">
    <property type="entry name" value="Winged helix-like DNA-binding domain superfamily/Winged helix DNA-binding domain"/>
    <property type="match status" value="1"/>
</dbReference>
<dbReference type="InterPro" id="IPR036388">
    <property type="entry name" value="WH-like_DNA-bd_sf"/>
</dbReference>
<dbReference type="GO" id="GO:0003677">
    <property type="term" value="F:DNA binding"/>
    <property type="evidence" value="ECO:0007669"/>
    <property type="project" value="UniProtKB-KW"/>
</dbReference>
<accession>K6VNB7</accession>
<feature type="domain" description="RNA polymerase sigma factor 70 region 4 type 2" evidence="7">
    <location>
        <begin position="154"/>
        <end position="203"/>
    </location>
</feature>
<gene>
    <name evidence="8" type="ORF">AUCHE_03_00920</name>
</gene>
<keyword evidence="3" id="KW-0731">Sigma factor</keyword>
<evidence type="ECO:0000256" key="4">
    <source>
        <dbReference type="ARBA" id="ARBA00023125"/>
    </source>
</evidence>
<dbReference type="InterPro" id="IPR013249">
    <property type="entry name" value="RNA_pol_sigma70_r4_t2"/>
</dbReference>
<keyword evidence="5" id="KW-0804">Transcription</keyword>